<dbReference type="OrthoDB" id="551055at2759"/>
<feature type="region of interest" description="Disordered" evidence="1">
    <location>
        <begin position="88"/>
        <end position="167"/>
    </location>
</feature>
<keyword evidence="3" id="KW-1185">Reference proteome</keyword>
<organism evidence="3">
    <name type="scientific">Volvox carteri f. nagariensis</name>
    <dbReference type="NCBI Taxonomy" id="3068"/>
    <lineage>
        <taxon>Eukaryota</taxon>
        <taxon>Viridiplantae</taxon>
        <taxon>Chlorophyta</taxon>
        <taxon>core chlorophytes</taxon>
        <taxon>Chlorophyceae</taxon>
        <taxon>CS clade</taxon>
        <taxon>Chlamydomonadales</taxon>
        <taxon>Volvocaceae</taxon>
        <taxon>Volvox</taxon>
    </lineage>
</organism>
<dbReference type="Proteomes" id="UP000001058">
    <property type="component" value="Unassembled WGS sequence"/>
</dbReference>
<feature type="compositionally biased region" description="Polar residues" evidence="1">
    <location>
        <begin position="267"/>
        <end position="283"/>
    </location>
</feature>
<reference evidence="2 3" key="1">
    <citation type="journal article" date="2010" name="Science">
        <title>Genomic analysis of organismal complexity in the multicellular green alga Volvox carteri.</title>
        <authorList>
            <person name="Prochnik S.E."/>
            <person name="Umen J."/>
            <person name="Nedelcu A.M."/>
            <person name="Hallmann A."/>
            <person name="Miller S.M."/>
            <person name="Nishii I."/>
            <person name="Ferris P."/>
            <person name="Kuo A."/>
            <person name="Mitros T."/>
            <person name="Fritz-Laylin L.K."/>
            <person name="Hellsten U."/>
            <person name="Chapman J."/>
            <person name="Simakov O."/>
            <person name="Rensing S.A."/>
            <person name="Terry A."/>
            <person name="Pangilinan J."/>
            <person name="Kapitonov V."/>
            <person name="Jurka J."/>
            <person name="Salamov A."/>
            <person name="Shapiro H."/>
            <person name="Schmutz J."/>
            <person name="Grimwood J."/>
            <person name="Lindquist E."/>
            <person name="Lucas S."/>
            <person name="Grigoriev I.V."/>
            <person name="Schmitt R."/>
            <person name="Kirk D."/>
            <person name="Rokhsar D.S."/>
        </authorList>
    </citation>
    <scope>NUCLEOTIDE SEQUENCE [LARGE SCALE GENOMIC DNA]</scope>
    <source>
        <strain evidence="3">f. Nagariensis / Eve</strain>
    </source>
</reference>
<feature type="compositionally biased region" description="Low complexity" evidence="1">
    <location>
        <begin position="506"/>
        <end position="516"/>
    </location>
</feature>
<feature type="region of interest" description="Disordered" evidence="1">
    <location>
        <begin position="1"/>
        <end position="42"/>
    </location>
</feature>
<sequence>MDLIRNKRYASAQPEQDRERLLKAAGSAPPPTTATSSSPSRTSLILNRVQALHARAAAMHSPALAFAAASSEAAASAPLPGPLLLCDSPPGSPLMMPHTDRTTDFATATTGTPSHSPNLARDNSDGLGGGRGEQLRQGSSQKPPSAVLSSSSAAPLGGGDGNGADAPCSADAGGVNAAVPGGTAGGRLAWPLENGCGSGGNPDVGGSGGGLLLSVSSLPQPPNPFGITALSPSSPRDRPGSGFGSGPPDSSRRSSHAAEGGSPPPNTSSRSATFLTIFNQLANGNHHPNNPSYNKSNPNPVHHITLSPQLEGRTAAPMGVARLRSPGTGSGTGGVGGGGAIAAVAAATSPSTLYEIVPDHHSWPAAAAAAVPLGSRVSRAIAGILPSGNPGTFNLRMEERIDKQVPSVLMSRWSPCLLVPPGAAAGAAAGAALQVLNEGQAAKATPRTKSPSPAPPNPTVIKMLHSLSYLASKEACRTLAAGSRPEGRYGSESGSRAATTRQFGFTSSSSPSTAAARMMRQQ</sequence>
<protein>
    <submittedName>
        <fullName evidence="2">Uncharacterized protein</fullName>
    </submittedName>
</protein>
<feature type="compositionally biased region" description="Low complexity" evidence="1">
    <location>
        <begin position="33"/>
        <end position="42"/>
    </location>
</feature>
<feature type="region of interest" description="Disordered" evidence="1">
    <location>
        <begin position="481"/>
        <end position="522"/>
    </location>
</feature>
<feature type="region of interest" description="Disordered" evidence="1">
    <location>
        <begin position="199"/>
        <end position="305"/>
    </location>
</feature>
<dbReference type="KEGG" id="vcn:VOLCADRAFT_94318"/>
<feature type="region of interest" description="Disordered" evidence="1">
    <location>
        <begin position="440"/>
        <end position="459"/>
    </location>
</feature>
<name>D8U466_VOLCA</name>
<dbReference type="RefSeq" id="XP_002953473.1">
    <property type="nucleotide sequence ID" value="XM_002953427.1"/>
</dbReference>
<gene>
    <name evidence="2" type="ORF">VOLCADRAFT_94318</name>
</gene>
<evidence type="ECO:0000256" key="1">
    <source>
        <dbReference type="SAM" id="MobiDB-lite"/>
    </source>
</evidence>
<dbReference type="AlphaFoldDB" id="D8U466"/>
<feature type="compositionally biased region" description="Gly residues" evidence="1">
    <location>
        <begin position="199"/>
        <end position="211"/>
    </location>
</feature>
<evidence type="ECO:0000313" key="2">
    <source>
        <dbReference type="EMBL" id="EFJ45446.1"/>
    </source>
</evidence>
<dbReference type="EMBL" id="GL378357">
    <property type="protein sequence ID" value="EFJ45446.1"/>
    <property type="molecule type" value="Genomic_DNA"/>
</dbReference>
<dbReference type="GeneID" id="9622491"/>
<feature type="compositionally biased region" description="Low complexity" evidence="1">
    <location>
        <begin position="135"/>
        <end position="155"/>
    </location>
</feature>
<proteinExistence type="predicted"/>
<accession>D8U466</accession>
<dbReference type="InParanoid" id="D8U466"/>
<evidence type="ECO:0000313" key="3">
    <source>
        <dbReference type="Proteomes" id="UP000001058"/>
    </source>
</evidence>
<feature type="compositionally biased region" description="Low complexity" evidence="1">
    <location>
        <begin position="285"/>
        <end position="300"/>
    </location>
</feature>
<feature type="compositionally biased region" description="Polar residues" evidence="1">
    <location>
        <begin position="492"/>
        <end position="505"/>
    </location>
</feature>